<evidence type="ECO:0000256" key="6">
    <source>
        <dbReference type="ARBA" id="ARBA00022840"/>
    </source>
</evidence>
<dbReference type="Gene3D" id="3.30.390.50">
    <property type="entry name" value="CO dehydrogenase flavoprotein, C-terminal domain"/>
    <property type="match status" value="1"/>
</dbReference>
<keyword evidence="10" id="KW-1185">Reference proteome</keyword>
<evidence type="ECO:0000259" key="8">
    <source>
        <dbReference type="Pfam" id="PF10437"/>
    </source>
</evidence>
<comment type="caution">
    <text evidence="9">The sequence shown here is derived from an EMBL/GenBank/DDBJ whole genome shotgun (WGS) entry which is preliminary data.</text>
</comment>
<dbReference type="Pfam" id="PF10437">
    <property type="entry name" value="Lip_prot_lig_C"/>
    <property type="match status" value="1"/>
</dbReference>
<comment type="pathway">
    <text evidence="1">Protein modification; protein lipoylation via exogenous pathway; protein N(6)-(lipoyl)lysine from lipoate: step 2/2.</text>
</comment>
<keyword evidence="4" id="KW-0436">Ligase</keyword>
<organism evidence="9 10">
    <name type="scientific">Paenibacillus sedimenti</name>
    <dbReference type="NCBI Taxonomy" id="2770274"/>
    <lineage>
        <taxon>Bacteria</taxon>
        <taxon>Bacillati</taxon>
        <taxon>Bacillota</taxon>
        <taxon>Bacilli</taxon>
        <taxon>Bacillales</taxon>
        <taxon>Paenibacillaceae</taxon>
        <taxon>Paenibacillus</taxon>
    </lineage>
</organism>
<protein>
    <recommendedName>
        <fullName evidence="3">lipoate--protein ligase</fullName>
        <ecNumber evidence="3">6.3.1.20</ecNumber>
    </recommendedName>
</protein>
<dbReference type="GO" id="GO:0016979">
    <property type="term" value="F:lipoate-protein ligase activity"/>
    <property type="evidence" value="ECO:0007669"/>
    <property type="project" value="UniProtKB-EC"/>
</dbReference>
<dbReference type="InterPro" id="IPR019491">
    <property type="entry name" value="Lipoate_protein_ligase_C"/>
</dbReference>
<dbReference type="GO" id="GO:0005524">
    <property type="term" value="F:ATP binding"/>
    <property type="evidence" value="ECO:0007669"/>
    <property type="project" value="UniProtKB-KW"/>
</dbReference>
<name>A0A926KNL7_9BACL</name>
<proteinExistence type="predicted"/>
<evidence type="ECO:0000256" key="5">
    <source>
        <dbReference type="ARBA" id="ARBA00022741"/>
    </source>
</evidence>
<sequence>MALKVNADKIQSKGIKSIRSRVAKLRGARYEEFAIRERLAGIELRRYFGALDPKAFVALLLFT</sequence>
<evidence type="ECO:0000256" key="2">
    <source>
        <dbReference type="ARBA" id="ARBA00005124"/>
    </source>
</evidence>
<evidence type="ECO:0000256" key="1">
    <source>
        <dbReference type="ARBA" id="ARBA00005085"/>
    </source>
</evidence>
<evidence type="ECO:0000313" key="10">
    <source>
        <dbReference type="Proteomes" id="UP000650466"/>
    </source>
</evidence>
<keyword evidence="6" id="KW-0067">ATP-binding</keyword>
<dbReference type="AlphaFoldDB" id="A0A926KNL7"/>
<dbReference type="EC" id="6.3.1.20" evidence="3"/>
<accession>A0A926KNL7</accession>
<evidence type="ECO:0000313" key="9">
    <source>
        <dbReference type="EMBL" id="MBD0380433.1"/>
    </source>
</evidence>
<dbReference type="EMBL" id="JACVVD010000003">
    <property type="protein sequence ID" value="MBD0380433.1"/>
    <property type="molecule type" value="Genomic_DNA"/>
</dbReference>
<feature type="domain" description="Lipoate protein ligase C-terminal" evidence="8">
    <location>
        <begin position="6"/>
        <end position="60"/>
    </location>
</feature>
<comment type="catalytic activity">
    <reaction evidence="7">
        <text>L-lysyl-[lipoyl-carrier protein] + (R)-lipoate + ATP = N(6)-[(R)-lipoyl]-L-lysyl-[lipoyl-carrier protein] + AMP + diphosphate + H(+)</text>
        <dbReference type="Rhea" id="RHEA:49288"/>
        <dbReference type="Rhea" id="RHEA-COMP:10500"/>
        <dbReference type="Rhea" id="RHEA-COMP:10502"/>
        <dbReference type="ChEBI" id="CHEBI:15378"/>
        <dbReference type="ChEBI" id="CHEBI:29969"/>
        <dbReference type="ChEBI" id="CHEBI:30616"/>
        <dbReference type="ChEBI" id="CHEBI:33019"/>
        <dbReference type="ChEBI" id="CHEBI:83088"/>
        <dbReference type="ChEBI" id="CHEBI:83099"/>
        <dbReference type="ChEBI" id="CHEBI:456215"/>
        <dbReference type="EC" id="6.3.1.20"/>
    </reaction>
</comment>
<comment type="pathway">
    <text evidence="2">Protein modification; protein lipoylation via exogenous pathway; protein N(6)-(lipoyl)lysine from lipoate: step 1/2.</text>
</comment>
<evidence type="ECO:0000256" key="7">
    <source>
        <dbReference type="ARBA" id="ARBA00048037"/>
    </source>
</evidence>
<evidence type="ECO:0000256" key="4">
    <source>
        <dbReference type="ARBA" id="ARBA00022598"/>
    </source>
</evidence>
<dbReference type="GO" id="GO:0009249">
    <property type="term" value="P:protein lipoylation"/>
    <property type="evidence" value="ECO:0007669"/>
    <property type="project" value="UniProtKB-ARBA"/>
</dbReference>
<gene>
    <name evidence="9" type="ORF">ICC18_09930</name>
</gene>
<dbReference type="RefSeq" id="WP_188174235.1">
    <property type="nucleotide sequence ID" value="NZ_JACVVD010000003.1"/>
</dbReference>
<evidence type="ECO:0000256" key="3">
    <source>
        <dbReference type="ARBA" id="ARBA00012367"/>
    </source>
</evidence>
<dbReference type="Proteomes" id="UP000650466">
    <property type="component" value="Unassembled WGS sequence"/>
</dbReference>
<reference evidence="9" key="1">
    <citation type="submission" date="2020-09" db="EMBL/GenBank/DDBJ databases">
        <title>Draft Genome Sequence of Paenibacillus sp. WST5.</title>
        <authorList>
            <person name="Bao Z."/>
        </authorList>
    </citation>
    <scope>NUCLEOTIDE SEQUENCE</scope>
    <source>
        <strain evidence="9">WST5</strain>
    </source>
</reference>
<keyword evidence="5" id="KW-0547">Nucleotide-binding</keyword>